<evidence type="ECO:0000313" key="3">
    <source>
        <dbReference type="Proteomes" id="UP000304864"/>
    </source>
</evidence>
<evidence type="ECO:0000256" key="1">
    <source>
        <dbReference type="SAM" id="SignalP"/>
    </source>
</evidence>
<protein>
    <recommendedName>
        <fullName evidence="4">Zinc resistance-associated protein</fullName>
    </recommendedName>
</protein>
<dbReference type="OrthoDB" id="9989058at2"/>
<keyword evidence="1" id="KW-0732">Signal</keyword>
<evidence type="ECO:0008006" key="4">
    <source>
        <dbReference type="Google" id="ProtNLM"/>
    </source>
</evidence>
<dbReference type="Proteomes" id="UP000304864">
    <property type="component" value="Chromosome"/>
</dbReference>
<dbReference type="KEGG" id="thig:FE785_00605"/>
<keyword evidence="3" id="KW-1185">Reference proteome</keyword>
<dbReference type="GO" id="GO:0042597">
    <property type="term" value="C:periplasmic space"/>
    <property type="evidence" value="ECO:0007669"/>
    <property type="project" value="InterPro"/>
</dbReference>
<dbReference type="RefSeq" id="WP_138563392.1">
    <property type="nucleotide sequence ID" value="NZ_CP040602.1"/>
</dbReference>
<evidence type="ECO:0000313" key="2">
    <source>
        <dbReference type="EMBL" id="QCU89233.1"/>
    </source>
</evidence>
<sequence length="144" mass="16572">MKTGIKTLLLASVLITPMALHAEDDYGPMMHDGYGYGMMDGYGYGMGPMNLSAEQIEKMQSIRAETMDEMSSMMNKLWKARNKLSKAMRSDNDKAISKAYDELAAAKKQAFMYRLKRRDKMQSVLTKEQKEAFRSCYPRMMMDY</sequence>
<proteinExistence type="predicted"/>
<organism evidence="2 3">
    <name type="scientific">Thiomicrorhabdus sediminis</name>
    <dbReference type="NCBI Taxonomy" id="2580412"/>
    <lineage>
        <taxon>Bacteria</taxon>
        <taxon>Pseudomonadati</taxon>
        <taxon>Pseudomonadota</taxon>
        <taxon>Gammaproteobacteria</taxon>
        <taxon>Thiotrichales</taxon>
        <taxon>Piscirickettsiaceae</taxon>
        <taxon>Thiomicrorhabdus</taxon>
    </lineage>
</organism>
<dbReference type="EMBL" id="CP040602">
    <property type="protein sequence ID" value="QCU89233.1"/>
    <property type="molecule type" value="Genomic_DNA"/>
</dbReference>
<accession>A0A4V1HHJ4</accession>
<dbReference type="Gene3D" id="1.20.120.1490">
    <property type="match status" value="1"/>
</dbReference>
<feature type="signal peptide" evidence="1">
    <location>
        <begin position="1"/>
        <end position="22"/>
    </location>
</feature>
<name>A0A4V1HHJ4_9GAMM</name>
<gene>
    <name evidence="2" type="ORF">FE785_00605</name>
</gene>
<feature type="chain" id="PRO_5020757606" description="Zinc resistance-associated protein" evidence="1">
    <location>
        <begin position="23"/>
        <end position="144"/>
    </location>
</feature>
<reference evidence="2 3" key="1">
    <citation type="submission" date="2019-05" db="EMBL/GenBank/DDBJ databases">
        <title>Thiomicrorhabdus sediminis sp. nov, a novel sulfur-oxidizing bacterium isolated from coastal sediment.</title>
        <authorList>
            <person name="Liu X."/>
        </authorList>
    </citation>
    <scope>NUCLEOTIDE SEQUENCE [LARGE SCALE GENOMIC DNA]</scope>
    <source>
        <strain evidence="2 3">G1</strain>
    </source>
</reference>
<dbReference type="AlphaFoldDB" id="A0A4V1HHJ4"/>